<accession>A0ABT8QN74</accession>
<dbReference type="Gene3D" id="1.20.58.1000">
    <property type="entry name" value="Metal-sensitive repressor, helix protomer"/>
    <property type="match status" value="1"/>
</dbReference>
<keyword evidence="2" id="KW-1185">Reference proteome</keyword>
<dbReference type="CDD" id="cd10152">
    <property type="entry name" value="SaCsoR-like_DUF156"/>
    <property type="match status" value="1"/>
</dbReference>
<proteinExistence type="predicted"/>
<reference evidence="1" key="1">
    <citation type="submission" date="2022-05" db="EMBL/GenBank/DDBJ databases">
        <title>Expanded diversity of anoxic marine methylotrophy in a Black Sea sulfate reducing microorganism.</title>
        <authorList>
            <person name="Fischer P.Q."/>
            <person name="Stams A.J.M."/>
            <person name="Villanueva L."/>
            <person name="Sousa D.Z."/>
        </authorList>
    </citation>
    <scope>NUCLEOTIDE SEQUENCE</scope>
    <source>
        <strain evidence="1">P130</strain>
    </source>
</reference>
<sequence length="114" mass="13196">MKSEEKQIHKCSVCESEVTEQGERKSHHDDKTIKELVTRMNRIEGQIRGIKGMIERHVYCDDILNQISSAQSALDGASRLLLEKHMKTCVKERLQGDDDQVVDEVLKTIFRMIR</sequence>
<evidence type="ECO:0000313" key="1">
    <source>
        <dbReference type="EMBL" id="MDO0822788.1"/>
    </source>
</evidence>
<dbReference type="RefSeq" id="WP_252472533.1">
    <property type="nucleotide sequence ID" value="NZ_JAMHFY010000029.1"/>
</dbReference>
<gene>
    <name evidence="1" type="ORF">M8H41_07980</name>
</gene>
<dbReference type="PANTHER" id="PTHR33677:SF3">
    <property type="entry name" value="COPPER-SENSING TRANSCRIPTIONAL REPRESSOR RICR"/>
    <property type="match status" value="1"/>
</dbReference>
<dbReference type="InterPro" id="IPR003735">
    <property type="entry name" value="Metal_Tscrpt_repr"/>
</dbReference>
<dbReference type="Proteomes" id="UP001176021">
    <property type="component" value="Unassembled WGS sequence"/>
</dbReference>
<organism evidence="1 2">
    <name type="scientific">Desulfosporosinus nitroreducens</name>
    <dbReference type="NCBI Taxonomy" id="2018668"/>
    <lineage>
        <taxon>Bacteria</taxon>
        <taxon>Bacillati</taxon>
        <taxon>Bacillota</taxon>
        <taxon>Clostridia</taxon>
        <taxon>Eubacteriales</taxon>
        <taxon>Desulfitobacteriaceae</taxon>
        <taxon>Desulfosporosinus</taxon>
    </lineage>
</organism>
<dbReference type="PANTHER" id="PTHR33677">
    <property type="entry name" value="TRANSCRIPTIONAL REPRESSOR FRMR-RELATED"/>
    <property type="match status" value="1"/>
</dbReference>
<evidence type="ECO:0000313" key="2">
    <source>
        <dbReference type="Proteomes" id="UP001176021"/>
    </source>
</evidence>
<dbReference type="InterPro" id="IPR038390">
    <property type="entry name" value="Metal_Tscrpt_repr_sf"/>
</dbReference>
<comment type="caution">
    <text evidence="1">The sequence shown here is derived from an EMBL/GenBank/DDBJ whole genome shotgun (WGS) entry which is preliminary data.</text>
</comment>
<dbReference type="Pfam" id="PF02583">
    <property type="entry name" value="Trns_repr_metal"/>
    <property type="match status" value="1"/>
</dbReference>
<name>A0ABT8QN74_9FIRM</name>
<dbReference type="EMBL" id="JAMJEV010000005">
    <property type="protein sequence ID" value="MDO0822788.1"/>
    <property type="molecule type" value="Genomic_DNA"/>
</dbReference>
<protein>
    <submittedName>
        <fullName evidence="1">Metal-sensitive transcriptional regulator</fullName>
    </submittedName>
</protein>